<reference evidence="2" key="1">
    <citation type="submission" date="2022-08" db="UniProtKB">
        <authorList>
            <consortium name="EnsemblMetazoa"/>
        </authorList>
    </citation>
    <scope>IDENTIFICATION</scope>
    <source>
        <strain evidence="2">Israel</strain>
    </source>
</reference>
<dbReference type="GO" id="GO:0003676">
    <property type="term" value="F:nucleic acid binding"/>
    <property type="evidence" value="ECO:0007669"/>
    <property type="project" value="InterPro"/>
</dbReference>
<dbReference type="Proteomes" id="UP000092462">
    <property type="component" value="Unassembled WGS sequence"/>
</dbReference>
<keyword evidence="3" id="KW-1185">Reference proteome</keyword>
<feature type="region of interest" description="Disordered" evidence="1">
    <location>
        <begin position="327"/>
        <end position="376"/>
    </location>
</feature>
<evidence type="ECO:0000313" key="2">
    <source>
        <dbReference type="EnsemblMetazoa" id="PPAI010280-PA"/>
    </source>
</evidence>
<dbReference type="GO" id="GO:0008270">
    <property type="term" value="F:zinc ion binding"/>
    <property type="evidence" value="ECO:0007669"/>
    <property type="project" value="InterPro"/>
</dbReference>
<dbReference type="EMBL" id="AJVK01018069">
    <property type="status" value="NOT_ANNOTATED_CDS"/>
    <property type="molecule type" value="Genomic_DNA"/>
</dbReference>
<proteinExistence type="predicted"/>
<protein>
    <recommendedName>
        <fullName evidence="4">CCHC-type domain-containing protein</fullName>
    </recommendedName>
</protein>
<evidence type="ECO:0000313" key="3">
    <source>
        <dbReference type="Proteomes" id="UP000092462"/>
    </source>
</evidence>
<dbReference type="EnsemblMetazoa" id="PPAI010280-RA">
    <property type="protein sequence ID" value="PPAI010280-PA"/>
    <property type="gene ID" value="PPAI010280"/>
</dbReference>
<dbReference type="VEuPathDB" id="VectorBase:PPAPM1_009301"/>
<evidence type="ECO:0000256" key="1">
    <source>
        <dbReference type="SAM" id="MobiDB-lite"/>
    </source>
</evidence>
<feature type="compositionally biased region" description="Basic and acidic residues" evidence="1">
    <location>
        <begin position="343"/>
        <end position="364"/>
    </location>
</feature>
<dbReference type="VEuPathDB" id="VectorBase:PPAI010280"/>
<dbReference type="AlphaFoldDB" id="A0A1B0DP44"/>
<organism evidence="2 3">
    <name type="scientific">Phlebotomus papatasi</name>
    <name type="common">Sandfly</name>
    <dbReference type="NCBI Taxonomy" id="29031"/>
    <lineage>
        <taxon>Eukaryota</taxon>
        <taxon>Metazoa</taxon>
        <taxon>Ecdysozoa</taxon>
        <taxon>Arthropoda</taxon>
        <taxon>Hexapoda</taxon>
        <taxon>Insecta</taxon>
        <taxon>Pterygota</taxon>
        <taxon>Neoptera</taxon>
        <taxon>Endopterygota</taxon>
        <taxon>Diptera</taxon>
        <taxon>Nematocera</taxon>
        <taxon>Psychodoidea</taxon>
        <taxon>Psychodidae</taxon>
        <taxon>Phlebotomus</taxon>
        <taxon>Phlebotomus</taxon>
    </lineage>
</organism>
<sequence>MVAIKKVAIGETPLKNVAHFPEWGQTQDIREKMKNADNWETAILDSAKRFVVGKRVDGQSLSQYKPWAIEKALSVAKSLVEIKEIDGLAVEFNMHAKLNQSKAVIRDWDMTHWDLEEMKRELASQKVIDIVNLKVKNTDVNNRMKNQADDTKQPEWISSPVFIFTFDLPERPQFIKIGYRVIRTNVYVPKPVRCFSCQRFGHVSARCVGDAVCGRCAEKNHDPNPCKEQIKCANCGDAHIASSKSCPIFKKEQKIQEIKVTERITYKAAKVRYESLCSGEFGKSYAEVSRNNRGCTTCNCECVGKTRLGVPPESRYEGYQDAGVIEDTQEESSHSLSPSFMKNPDESNPERVEEDKQQTDHMEISDIVTPPRETSL</sequence>
<dbReference type="SUPFAM" id="SSF57756">
    <property type="entry name" value="Retrovirus zinc finger-like domains"/>
    <property type="match status" value="1"/>
</dbReference>
<evidence type="ECO:0008006" key="4">
    <source>
        <dbReference type="Google" id="ProtNLM"/>
    </source>
</evidence>
<dbReference type="InterPro" id="IPR036875">
    <property type="entry name" value="Znf_CCHC_sf"/>
</dbReference>
<accession>A0A1B0DP44</accession>
<name>A0A1B0DP44_PHLPP</name>